<organism evidence="2 3">
    <name type="scientific">Paractinoplanes rhizophilus</name>
    <dbReference type="NCBI Taxonomy" id="1416877"/>
    <lineage>
        <taxon>Bacteria</taxon>
        <taxon>Bacillati</taxon>
        <taxon>Actinomycetota</taxon>
        <taxon>Actinomycetes</taxon>
        <taxon>Micromonosporales</taxon>
        <taxon>Micromonosporaceae</taxon>
        <taxon>Paractinoplanes</taxon>
    </lineage>
</organism>
<dbReference type="Proteomes" id="UP001596548">
    <property type="component" value="Unassembled WGS sequence"/>
</dbReference>
<name>A0ABW2I4Y2_9ACTN</name>
<dbReference type="Pfam" id="PF14256">
    <property type="entry name" value="YwiC"/>
    <property type="match status" value="1"/>
</dbReference>
<feature type="transmembrane region" description="Helical" evidence="1">
    <location>
        <begin position="190"/>
        <end position="215"/>
    </location>
</feature>
<comment type="caution">
    <text evidence="2">The sequence shown here is derived from an EMBL/GenBank/DDBJ whole genome shotgun (WGS) entry which is preliminary data.</text>
</comment>
<accession>A0ABW2I4Y2</accession>
<protein>
    <submittedName>
        <fullName evidence="2">YwiC-like family protein</fullName>
    </submittedName>
</protein>
<feature type="transmembrane region" description="Helical" evidence="1">
    <location>
        <begin position="151"/>
        <end position="169"/>
    </location>
</feature>
<feature type="transmembrane region" description="Helical" evidence="1">
    <location>
        <begin position="99"/>
        <end position="116"/>
    </location>
</feature>
<evidence type="ECO:0000313" key="3">
    <source>
        <dbReference type="Proteomes" id="UP001596548"/>
    </source>
</evidence>
<reference evidence="3" key="1">
    <citation type="journal article" date="2019" name="Int. J. Syst. Evol. Microbiol.">
        <title>The Global Catalogue of Microorganisms (GCM) 10K type strain sequencing project: providing services to taxonomists for standard genome sequencing and annotation.</title>
        <authorList>
            <consortium name="The Broad Institute Genomics Platform"/>
            <consortium name="The Broad Institute Genome Sequencing Center for Infectious Disease"/>
            <person name="Wu L."/>
            <person name="Ma J."/>
        </authorList>
    </citation>
    <scope>NUCLEOTIDE SEQUENCE [LARGE SCALE GENOMIC DNA]</scope>
    <source>
        <strain evidence="3">XZYJT-10</strain>
    </source>
</reference>
<keyword evidence="1" id="KW-0812">Transmembrane</keyword>
<feature type="transmembrane region" description="Helical" evidence="1">
    <location>
        <begin position="76"/>
        <end position="93"/>
    </location>
</feature>
<feature type="transmembrane region" description="Helical" evidence="1">
    <location>
        <begin position="21"/>
        <end position="41"/>
    </location>
</feature>
<gene>
    <name evidence="2" type="ORF">ACFQS1_38875</name>
</gene>
<dbReference type="RefSeq" id="WP_378977781.1">
    <property type="nucleotide sequence ID" value="NZ_JBHTBJ010000068.1"/>
</dbReference>
<keyword evidence="1" id="KW-1133">Transmembrane helix</keyword>
<feature type="transmembrane region" description="Helical" evidence="1">
    <location>
        <begin position="47"/>
        <end position="64"/>
    </location>
</feature>
<evidence type="ECO:0000313" key="2">
    <source>
        <dbReference type="EMBL" id="MFC7279958.1"/>
    </source>
</evidence>
<proteinExistence type="predicted"/>
<dbReference type="InterPro" id="IPR025576">
    <property type="entry name" value="YwiC"/>
</dbReference>
<keyword evidence="3" id="KW-1185">Reference proteome</keyword>
<evidence type="ECO:0000256" key="1">
    <source>
        <dbReference type="SAM" id="Phobius"/>
    </source>
</evidence>
<sequence length="244" mass="26876">MSQSTAVRRRSTRQYIPPQHGAWAMLLLPYLAGVLAMGFRWPDLPLLGAWLAGYLLSYFVLQAVKSRRPQRYRSPVSWYAPITAVLALPVILACPRVLLFAPAYAALLAVNAWHAYRRRERALVNDLASVVQSCLMVFVVGAVAGQPPARAVTPFLVVLLYFTGTVLYVKTMIRERGSRAYRHASVGYHAVALLVAVPLGWLPTAVFALLLGRAWLLPRYRLTPKQVGIAEIAASVLVLAASLT</sequence>
<dbReference type="EMBL" id="JBHTBJ010000068">
    <property type="protein sequence ID" value="MFC7279958.1"/>
    <property type="molecule type" value="Genomic_DNA"/>
</dbReference>
<feature type="transmembrane region" description="Helical" evidence="1">
    <location>
        <begin position="123"/>
        <end position="145"/>
    </location>
</feature>
<keyword evidence="1" id="KW-0472">Membrane</keyword>